<dbReference type="OrthoDB" id="9803319at2"/>
<proteinExistence type="predicted"/>
<dbReference type="Pfam" id="PF14697">
    <property type="entry name" value="Fer4_21"/>
    <property type="match status" value="1"/>
</dbReference>
<dbReference type="eggNOG" id="COG1149">
    <property type="taxonomic scope" value="Bacteria"/>
</dbReference>
<dbReference type="PROSITE" id="PS51379">
    <property type="entry name" value="4FE4S_FER_2"/>
    <property type="match status" value="2"/>
</dbReference>
<dbReference type="SUPFAM" id="SSF54862">
    <property type="entry name" value="4Fe-4S ferredoxins"/>
    <property type="match status" value="1"/>
</dbReference>
<gene>
    <name evidence="2" type="ORF">HM1_1043</name>
</gene>
<reference evidence="2 3" key="1">
    <citation type="journal article" date="2008" name="J. Bacteriol.">
        <title>The genome of Heliobacterium modesticaldum, a phototrophic representative of the Firmicutes containing the simplest photosynthetic apparatus.</title>
        <authorList>
            <person name="Sattley W.M."/>
            <person name="Madigan M.T."/>
            <person name="Swingley W.D."/>
            <person name="Cheung P.C."/>
            <person name="Clocksin K.M."/>
            <person name="Conrad A.L."/>
            <person name="Dejesa L.C."/>
            <person name="Honchak B.M."/>
            <person name="Jung D.O."/>
            <person name="Karbach L.E."/>
            <person name="Kurdoglu A."/>
            <person name="Lahiri S."/>
            <person name="Mastrian S.D."/>
            <person name="Page L.E."/>
            <person name="Taylor H.L."/>
            <person name="Wang Z.T."/>
            <person name="Raymond J."/>
            <person name="Chen M."/>
            <person name="Blankenship R.E."/>
            <person name="Touchman J.W."/>
        </authorList>
    </citation>
    <scope>NUCLEOTIDE SEQUENCE [LARGE SCALE GENOMIC DNA]</scope>
    <source>
        <strain evidence="3">ATCC 51547 / Ice1</strain>
    </source>
</reference>
<protein>
    <submittedName>
        <fullName evidence="2">4fe-4S ferredoxin, iron-sulfur binding domain protein</fullName>
    </submittedName>
</protein>
<evidence type="ECO:0000259" key="1">
    <source>
        <dbReference type="PROSITE" id="PS51379"/>
    </source>
</evidence>
<dbReference type="EMBL" id="CP000930">
    <property type="protein sequence ID" value="ABZ83531.1"/>
    <property type="molecule type" value="Genomic_DNA"/>
</dbReference>
<dbReference type="HOGENOM" id="CLU_139698_11_4_9"/>
<name>B0TIB1_HELMI</name>
<dbReference type="STRING" id="498761.HM1_1043"/>
<dbReference type="InterPro" id="IPR017896">
    <property type="entry name" value="4Fe4S_Fe-S-bd"/>
</dbReference>
<dbReference type="KEGG" id="hmo:HM1_1043"/>
<sequence>MRKDVMNNKVSQFYRIEKHCIRCGFCLDICSWDALDAPGKGRAFTIEEDLCPGCGICVDCCPVGAIQKVGAGEDDAAADR</sequence>
<feature type="domain" description="4Fe-4S ferredoxin-type" evidence="1">
    <location>
        <begin position="42"/>
        <end position="71"/>
    </location>
</feature>
<feature type="domain" description="4Fe-4S ferredoxin-type" evidence="1">
    <location>
        <begin position="11"/>
        <end position="40"/>
    </location>
</feature>
<evidence type="ECO:0000313" key="2">
    <source>
        <dbReference type="EMBL" id="ABZ83531.1"/>
    </source>
</evidence>
<organism evidence="2 3">
    <name type="scientific">Heliobacterium modesticaldum (strain ATCC 51547 / Ice1)</name>
    <dbReference type="NCBI Taxonomy" id="498761"/>
    <lineage>
        <taxon>Bacteria</taxon>
        <taxon>Bacillati</taxon>
        <taxon>Bacillota</taxon>
        <taxon>Clostridia</taxon>
        <taxon>Eubacteriales</taxon>
        <taxon>Heliobacteriaceae</taxon>
        <taxon>Heliomicrobium</taxon>
    </lineage>
</organism>
<dbReference type="Proteomes" id="UP000008550">
    <property type="component" value="Chromosome"/>
</dbReference>
<dbReference type="Gene3D" id="3.30.70.20">
    <property type="match status" value="1"/>
</dbReference>
<evidence type="ECO:0000313" key="3">
    <source>
        <dbReference type="Proteomes" id="UP000008550"/>
    </source>
</evidence>
<keyword evidence="3" id="KW-1185">Reference proteome</keyword>
<dbReference type="AlphaFoldDB" id="B0TIB1"/>
<accession>B0TIB1</accession>